<proteinExistence type="predicted"/>
<reference evidence="2" key="1">
    <citation type="submission" date="2017-09" db="EMBL/GenBank/DDBJ databases">
        <title>Depth-based differentiation of microbial function through sediment-hosted aquifers and enrichment of novel symbionts in the deep terrestrial subsurface.</title>
        <authorList>
            <person name="Probst A.J."/>
            <person name="Ladd B."/>
            <person name="Jarett J.K."/>
            <person name="Geller-Mcgrath D.E."/>
            <person name="Sieber C.M.K."/>
            <person name="Emerson J.B."/>
            <person name="Anantharaman K."/>
            <person name="Thomas B.C."/>
            <person name="Malmstrom R."/>
            <person name="Stieglmeier M."/>
            <person name="Klingl A."/>
            <person name="Woyke T."/>
            <person name="Ryan C.M."/>
            <person name="Banfield J.F."/>
        </authorList>
    </citation>
    <scope>NUCLEOTIDE SEQUENCE [LARGE SCALE GENOMIC DNA]</scope>
</reference>
<dbReference type="EMBL" id="PFAO01000050">
    <property type="protein sequence ID" value="PIT95043.1"/>
    <property type="molecule type" value="Genomic_DNA"/>
</dbReference>
<name>A0A2M6WQM3_9BACT</name>
<organism evidence="1 2">
    <name type="scientific">Candidatus Falkowbacteria bacterium CG10_big_fil_rev_8_21_14_0_10_38_22</name>
    <dbReference type="NCBI Taxonomy" id="1974564"/>
    <lineage>
        <taxon>Bacteria</taxon>
        <taxon>Candidatus Falkowiibacteriota</taxon>
    </lineage>
</organism>
<dbReference type="AlphaFoldDB" id="A0A2M6WQM3"/>
<evidence type="ECO:0000313" key="1">
    <source>
        <dbReference type="EMBL" id="PIT95043.1"/>
    </source>
</evidence>
<sequence>MQNNISANFAKGFMNMKTVNSNNKNRKKYFREIFINLVYDNMAMEDETVFSKKAIAERYKLQINNLIKEGVHKKIVIPNSYYAKVKNKADLSRN</sequence>
<evidence type="ECO:0000313" key="2">
    <source>
        <dbReference type="Proteomes" id="UP000228964"/>
    </source>
</evidence>
<comment type="caution">
    <text evidence="1">The sequence shown here is derived from an EMBL/GenBank/DDBJ whole genome shotgun (WGS) entry which is preliminary data.</text>
</comment>
<accession>A0A2M6WQM3</accession>
<dbReference type="Proteomes" id="UP000228964">
    <property type="component" value="Unassembled WGS sequence"/>
</dbReference>
<protein>
    <submittedName>
        <fullName evidence="1">Uncharacterized protein</fullName>
    </submittedName>
</protein>
<gene>
    <name evidence="1" type="ORF">COT96_02105</name>
</gene>